<sequence>MSLFLSFLAMISLALASLSPQASAAGVADNGSSIARRPKMFNHQKLFLQAHNEARAAAGVPPLVWNFTLLLDCRRYVYYELEDRCNTRPLPLYAWGTDGMHGRNLYMGTDNDMRRSPANVVAAWVGEGHWYDRKNNRCTAPEGRSFEEYKQVVWRATTQVACIRHSCGASFNTTVAVCEYYPPGNIKGQRPY</sequence>
<dbReference type="InterPro" id="IPR014044">
    <property type="entry name" value="CAP_dom"/>
</dbReference>
<dbReference type="EMBL" id="PQIB02000013">
    <property type="protein sequence ID" value="RLM74351.1"/>
    <property type="molecule type" value="Genomic_DNA"/>
</dbReference>
<protein>
    <recommendedName>
        <fullName evidence="2">SCP domain-containing protein</fullName>
    </recommendedName>
</protein>
<evidence type="ECO:0000313" key="4">
    <source>
        <dbReference type="Proteomes" id="UP000275267"/>
    </source>
</evidence>
<evidence type="ECO:0000259" key="2">
    <source>
        <dbReference type="SMART" id="SM00198"/>
    </source>
</evidence>
<dbReference type="Gene3D" id="3.40.33.10">
    <property type="entry name" value="CAP"/>
    <property type="match status" value="1"/>
</dbReference>
<keyword evidence="4" id="KW-1185">Reference proteome</keyword>
<feature type="signal peptide" evidence="1">
    <location>
        <begin position="1"/>
        <end position="24"/>
    </location>
</feature>
<gene>
    <name evidence="3" type="ORF">C2845_PM15G03150</name>
</gene>
<keyword evidence="1" id="KW-0732">Signal</keyword>
<evidence type="ECO:0000313" key="3">
    <source>
        <dbReference type="EMBL" id="RLM74351.1"/>
    </source>
</evidence>
<feature type="domain" description="SCP" evidence="2">
    <location>
        <begin position="42"/>
        <end position="188"/>
    </location>
</feature>
<reference evidence="4" key="1">
    <citation type="journal article" date="2019" name="Nat. Commun.">
        <title>The genome of broomcorn millet.</title>
        <authorList>
            <person name="Zou C."/>
            <person name="Miki D."/>
            <person name="Li D."/>
            <person name="Tang Q."/>
            <person name="Xiao L."/>
            <person name="Rajput S."/>
            <person name="Deng P."/>
            <person name="Jia W."/>
            <person name="Huang R."/>
            <person name="Zhang M."/>
            <person name="Sun Y."/>
            <person name="Hu J."/>
            <person name="Fu X."/>
            <person name="Schnable P.S."/>
            <person name="Li F."/>
            <person name="Zhang H."/>
            <person name="Feng B."/>
            <person name="Zhu X."/>
            <person name="Liu R."/>
            <person name="Schnable J.C."/>
            <person name="Zhu J.-K."/>
            <person name="Zhang H."/>
        </authorList>
    </citation>
    <scope>NUCLEOTIDE SEQUENCE [LARGE SCALE GENOMIC DNA]</scope>
</reference>
<dbReference type="AlphaFoldDB" id="A0A3L6Q884"/>
<dbReference type="OrthoDB" id="43654at2759"/>
<dbReference type="SUPFAM" id="SSF55797">
    <property type="entry name" value="PR-1-like"/>
    <property type="match status" value="1"/>
</dbReference>
<dbReference type="InterPro" id="IPR035940">
    <property type="entry name" value="CAP_sf"/>
</dbReference>
<organism evidence="3 4">
    <name type="scientific">Panicum miliaceum</name>
    <name type="common">Proso millet</name>
    <name type="synonym">Broomcorn millet</name>
    <dbReference type="NCBI Taxonomy" id="4540"/>
    <lineage>
        <taxon>Eukaryota</taxon>
        <taxon>Viridiplantae</taxon>
        <taxon>Streptophyta</taxon>
        <taxon>Embryophyta</taxon>
        <taxon>Tracheophyta</taxon>
        <taxon>Spermatophyta</taxon>
        <taxon>Magnoliopsida</taxon>
        <taxon>Liliopsida</taxon>
        <taxon>Poales</taxon>
        <taxon>Poaceae</taxon>
        <taxon>PACMAD clade</taxon>
        <taxon>Panicoideae</taxon>
        <taxon>Panicodae</taxon>
        <taxon>Paniceae</taxon>
        <taxon>Panicinae</taxon>
        <taxon>Panicum</taxon>
        <taxon>Panicum sect. Panicum</taxon>
    </lineage>
</organism>
<name>A0A3L6Q884_PANMI</name>
<dbReference type="InterPro" id="IPR001283">
    <property type="entry name" value="CRISP-related"/>
</dbReference>
<dbReference type="STRING" id="4540.A0A3L6Q884"/>
<dbReference type="PANTHER" id="PTHR10334">
    <property type="entry name" value="CYSTEINE-RICH SECRETORY PROTEIN-RELATED"/>
    <property type="match status" value="1"/>
</dbReference>
<accession>A0A3L6Q884</accession>
<dbReference type="Pfam" id="PF00188">
    <property type="entry name" value="CAP"/>
    <property type="match status" value="1"/>
</dbReference>
<comment type="caution">
    <text evidence="3">The sequence shown here is derived from an EMBL/GenBank/DDBJ whole genome shotgun (WGS) entry which is preliminary data.</text>
</comment>
<dbReference type="Proteomes" id="UP000275267">
    <property type="component" value="Unassembled WGS sequence"/>
</dbReference>
<evidence type="ECO:0000256" key="1">
    <source>
        <dbReference type="SAM" id="SignalP"/>
    </source>
</evidence>
<proteinExistence type="predicted"/>
<feature type="chain" id="PRO_5018114458" description="SCP domain-containing protein" evidence="1">
    <location>
        <begin position="25"/>
        <end position="192"/>
    </location>
</feature>
<dbReference type="SMART" id="SM00198">
    <property type="entry name" value="SCP"/>
    <property type="match status" value="1"/>
</dbReference>
<dbReference type="PRINTS" id="PR00837">
    <property type="entry name" value="V5TPXLIKE"/>
</dbReference>